<keyword evidence="2" id="KW-0677">Repeat</keyword>
<dbReference type="GO" id="GO:0043565">
    <property type="term" value="F:sequence-specific DNA binding"/>
    <property type="evidence" value="ECO:0007669"/>
    <property type="project" value="TreeGrafter"/>
</dbReference>
<evidence type="ECO:0000256" key="2">
    <source>
        <dbReference type="ARBA" id="ARBA00022737"/>
    </source>
</evidence>
<name>A0A8H3E8B3_9AGAM</name>
<dbReference type="PANTHER" id="PTHR24408:SF58">
    <property type="entry name" value="TRANSCRIPTION FACTOR (TFIIIA), PUTATIVE (AFU_ORTHOLOGUE AFUA_1G05150)-RELATED"/>
    <property type="match status" value="1"/>
</dbReference>
<dbReference type="Proteomes" id="UP000663827">
    <property type="component" value="Unassembled WGS sequence"/>
</dbReference>
<evidence type="ECO:0000259" key="7">
    <source>
        <dbReference type="PROSITE" id="PS50157"/>
    </source>
</evidence>
<feature type="domain" description="C2H2-type" evidence="7">
    <location>
        <begin position="571"/>
        <end position="598"/>
    </location>
</feature>
<dbReference type="SUPFAM" id="SSF57667">
    <property type="entry name" value="beta-beta-alpha zinc fingers"/>
    <property type="match status" value="1"/>
</dbReference>
<feature type="region of interest" description="Disordered" evidence="6">
    <location>
        <begin position="438"/>
        <end position="463"/>
    </location>
</feature>
<dbReference type="GO" id="GO:0005634">
    <property type="term" value="C:nucleus"/>
    <property type="evidence" value="ECO:0007669"/>
    <property type="project" value="TreeGrafter"/>
</dbReference>
<keyword evidence="3 5" id="KW-0863">Zinc-finger</keyword>
<comment type="caution">
    <text evidence="8">The sequence shown here is derived from an EMBL/GenBank/DDBJ whole genome shotgun (WGS) entry which is preliminary data.</text>
</comment>
<evidence type="ECO:0000256" key="1">
    <source>
        <dbReference type="ARBA" id="ARBA00022723"/>
    </source>
</evidence>
<feature type="domain" description="C2H2-type" evidence="7">
    <location>
        <begin position="599"/>
        <end position="626"/>
    </location>
</feature>
<evidence type="ECO:0000256" key="3">
    <source>
        <dbReference type="ARBA" id="ARBA00022771"/>
    </source>
</evidence>
<dbReference type="SMART" id="SM00355">
    <property type="entry name" value="ZnF_C2H2"/>
    <property type="match status" value="2"/>
</dbReference>
<sequence>MVPPRPDPDSGSVEYFGCPLTYSYLLPCNTHIDSKTAVPLTDTMRRVFIKREPSPPLRVFSKGDTHNVDNGDVPSRTLYDIAPPEGNQFASPGVGAIDSSLVVGHESALDASPSEMPALKSFYGISQLIGAAEEDESLTEVPVKEEIEQLETVDHNSECDLADSMDDTRNHQRNFASPAINVSKDFRKIQQPHVHMGFRLLVYVTHARSHSIRGSSRLHTTHSSTINYFRLVLIDHQHIHSHINLTLLSNFGYTQSLSPHTTRPLCAEVCSPPVSRLSENNENDPSNAQRIARSSRAHNRIFRLTQCLGSQSRTHSFSLGQNDATNMSVPGFNADGTRGSDSNCLADGSRNHLERYTGFDARQTPGDLEMTMAQMDSQSLFQMIDTSCDQGGGFGQLGIDSGVYQSHISDWSSVPLDPPIPRHTHPNGQMIHNNFQDSRHSSTFETQPWPQPHYSRPKSQDATPDKLFRLDTRAGRPQVDYPTRMYQAHTHTGASLSIGWPSGYDSNHLYSFLGTSAFNMAPSFDYGRPQAVSIPNSNDASNQSITSAGALRYDPMSASVFKQPAFAPRVFHCEKCGKKFRRLSDLEDHKHKHDGIKRHKCPSCGKPLAYAKNLPKHKKMYCPSRVVGRT</sequence>
<reference evidence="8" key="1">
    <citation type="submission" date="2021-01" db="EMBL/GenBank/DDBJ databases">
        <authorList>
            <person name="Kaushik A."/>
        </authorList>
    </citation>
    <scope>NUCLEOTIDE SEQUENCE</scope>
    <source>
        <strain evidence="8">AG5</strain>
    </source>
</reference>
<protein>
    <recommendedName>
        <fullName evidence="7">C2H2-type domain-containing protein</fullName>
    </recommendedName>
</protein>
<dbReference type="GO" id="GO:0000981">
    <property type="term" value="F:DNA-binding transcription factor activity, RNA polymerase II-specific"/>
    <property type="evidence" value="ECO:0007669"/>
    <property type="project" value="TreeGrafter"/>
</dbReference>
<dbReference type="Gene3D" id="3.30.160.60">
    <property type="entry name" value="Classic Zinc Finger"/>
    <property type="match status" value="1"/>
</dbReference>
<dbReference type="AlphaFoldDB" id="A0A8H3E8B3"/>
<dbReference type="GO" id="GO:0008270">
    <property type="term" value="F:zinc ion binding"/>
    <property type="evidence" value="ECO:0007669"/>
    <property type="project" value="UniProtKB-KW"/>
</dbReference>
<evidence type="ECO:0000313" key="9">
    <source>
        <dbReference type="Proteomes" id="UP000663827"/>
    </source>
</evidence>
<evidence type="ECO:0000313" key="8">
    <source>
        <dbReference type="EMBL" id="CAE7230484.1"/>
    </source>
</evidence>
<dbReference type="EMBL" id="CAJNJQ010006525">
    <property type="protein sequence ID" value="CAE7230484.1"/>
    <property type="molecule type" value="Genomic_DNA"/>
</dbReference>
<evidence type="ECO:0000256" key="4">
    <source>
        <dbReference type="ARBA" id="ARBA00022833"/>
    </source>
</evidence>
<gene>
    <name evidence="8" type="ORF">RDB_LOCUS185065</name>
</gene>
<proteinExistence type="predicted"/>
<keyword evidence="4" id="KW-0862">Zinc</keyword>
<dbReference type="InterPro" id="IPR013087">
    <property type="entry name" value="Znf_C2H2_type"/>
</dbReference>
<dbReference type="PROSITE" id="PS50157">
    <property type="entry name" value="ZINC_FINGER_C2H2_2"/>
    <property type="match status" value="2"/>
</dbReference>
<dbReference type="PROSITE" id="PS00028">
    <property type="entry name" value="ZINC_FINGER_C2H2_1"/>
    <property type="match status" value="1"/>
</dbReference>
<dbReference type="InterPro" id="IPR036236">
    <property type="entry name" value="Znf_C2H2_sf"/>
</dbReference>
<accession>A0A8H3E8B3</accession>
<organism evidence="8 9">
    <name type="scientific">Rhizoctonia solani</name>
    <dbReference type="NCBI Taxonomy" id="456999"/>
    <lineage>
        <taxon>Eukaryota</taxon>
        <taxon>Fungi</taxon>
        <taxon>Dikarya</taxon>
        <taxon>Basidiomycota</taxon>
        <taxon>Agaricomycotina</taxon>
        <taxon>Agaricomycetes</taxon>
        <taxon>Cantharellales</taxon>
        <taxon>Ceratobasidiaceae</taxon>
        <taxon>Rhizoctonia</taxon>
    </lineage>
</organism>
<evidence type="ECO:0000256" key="5">
    <source>
        <dbReference type="PROSITE-ProRule" id="PRU00042"/>
    </source>
</evidence>
<keyword evidence="1" id="KW-0479">Metal-binding</keyword>
<evidence type="ECO:0000256" key="6">
    <source>
        <dbReference type="SAM" id="MobiDB-lite"/>
    </source>
</evidence>
<dbReference type="PANTHER" id="PTHR24408">
    <property type="entry name" value="ZINC FINGER PROTEIN"/>
    <property type="match status" value="1"/>
</dbReference>